<gene>
    <name evidence="1" type="ORF">L2E82_33132</name>
</gene>
<evidence type="ECO:0000313" key="1">
    <source>
        <dbReference type="EMBL" id="KAI3722105.1"/>
    </source>
</evidence>
<evidence type="ECO:0000313" key="2">
    <source>
        <dbReference type="Proteomes" id="UP001055811"/>
    </source>
</evidence>
<reference evidence="2" key="1">
    <citation type="journal article" date="2022" name="Mol. Ecol. Resour.">
        <title>The genomes of chicory, endive, great burdock and yacon provide insights into Asteraceae palaeo-polyploidization history and plant inulin production.</title>
        <authorList>
            <person name="Fan W."/>
            <person name="Wang S."/>
            <person name="Wang H."/>
            <person name="Wang A."/>
            <person name="Jiang F."/>
            <person name="Liu H."/>
            <person name="Zhao H."/>
            <person name="Xu D."/>
            <person name="Zhang Y."/>
        </authorList>
    </citation>
    <scope>NUCLEOTIDE SEQUENCE [LARGE SCALE GENOMIC DNA]</scope>
    <source>
        <strain evidence="2">cv. Punajuju</strain>
    </source>
</reference>
<sequence length="913" mass="103086">MVPQPVTVSQPSVNTRSCTSREGPLRVRFSGVEAAIGAIVSFKMWKIRDSEARDDVDDLYVGNKNLFYIQLHHGGYFVESPTRSYVNGKVTFIDTVDIDEFSIVELNHILKEVGYNDQVPVFYHFRLPLVEMSSGLVPLMCDADVNIFGRYVKLCWDHEIFCEHGHSILPTYGKPPLADFMVEPVLPLSPEYVRKRLSHTSDLQCPRKLLFDLNINASESISNNGSSNNIEVQSKEDRISTIGESSVCVAQPMSDSQPIQGCMDIIPIESAPPATTQIDSSVVDWDDSLFDEPLPALGYEGNIEQDYQVLEDDEIGVNYGFGVPHEENAENTVMVADEGDETDADGSSDNEFPLLPTELLNRNDVDVDMDAFQGCLDPLPDGLPYNKSDDHNMAVDIIDSNSFEIESRHGSCREELLTNLGRYPKCSQGQSHEADFRLGERFDNKLIVKEALSNLAVFSRRQLYLQKNDRYRLRAKCRGPVPVGGVQAVTQEAQMRGNFVISDEKCPCVLLISKAKADEDWARVLALNHIRGDFERQYTLLREYVLKLQARNPSTTVKIAVESEPNFSVPTRVFKRIYICLGPLKEGFKYGQREILGLDGAFMKGPYPGQVLSAVGLDGNNGIYPLAYAIVEAETKSSWTWFLECLGDDLDMGNNTNFTFISDRQKIGLVPALAKVFPSAEHRFCVRHILDNMKLYWKGKPLKEHLWKCARAATIPEFNRAMAEFQKYNKQAYNWLQCIPAKHWSRSHFTGRAHSDVLLNNLCEVFNAKIVDGIDRPIISALEFIREYLMKKIVTVQRLIAKSPGPLTPTAQAILDKNKDDATKCKCLYNGNWKFQVTGDYYEQYVVDMAQKTCSCRHWDLTGIPCKHAIAALWDQVENGQQVQLAEELVHPCYFLSTWTKMYSFTIEPINGP</sequence>
<reference evidence="1 2" key="2">
    <citation type="journal article" date="2022" name="Mol. Ecol. Resour.">
        <title>The genomes of chicory, endive, great burdock and yacon provide insights into Asteraceae paleo-polyploidization history and plant inulin production.</title>
        <authorList>
            <person name="Fan W."/>
            <person name="Wang S."/>
            <person name="Wang H."/>
            <person name="Wang A."/>
            <person name="Jiang F."/>
            <person name="Liu H."/>
            <person name="Zhao H."/>
            <person name="Xu D."/>
            <person name="Zhang Y."/>
        </authorList>
    </citation>
    <scope>NUCLEOTIDE SEQUENCE [LARGE SCALE GENOMIC DNA]</scope>
    <source>
        <strain evidence="2">cv. Punajuju</strain>
        <tissue evidence="1">Leaves</tissue>
    </source>
</reference>
<proteinExistence type="predicted"/>
<dbReference type="Proteomes" id="UP001055811">
    <property type="component" value="Linkage Group LG06"/>
</dbReference>
<protein>
    <submittedName>
        <fullName evidence="1">Uncharacterized protein</fullName>
    </submittedName>
</protein>
<organism evidence="1 2">
    <name type="scientific">Cichorium intybus</name>
    <name type="common">Chicory</name>
    <dbReference type="NCBI Taxonomy" id="13427"/>
    <lineage>
        <taxon>Eukaryota</taxon>
        <taxon>Viridiplantae</taxon>
        <taxon>Streptophyta</taxon>
        <taxon>Embryophyta</taxon>
        <taxon>Tracheophyta</taxon>
        <taxon>Spermatophyta</taxon>
        <taxon>Magnoliopsida</taxon>
        <taxon>eudicotyledons</taxon>
        <taxon>Gunneridae</taxon>
        <taxon>Pentapetalae</taxon>
        <taxon>asterids</taxon>
        <taxon>campanulids</taxon>
        <taxon>Asterales</taxon>
        <taxon>Asteraceae</taxon>
        <taxon>Cichorioideae</taxon>
        <taxon>Cichorieae</taxon>
        <taxon>Cichoriinae</taxon>
        <taxon>Cichorium</taxon>
    </lineage>
</organism>
<accession>A0ACB9BJC2</accession>
<dbReference type="EMBL" id="CM042014">
    <property type="protein sequence ID" value="KAI3722105.1"/>
    <property type="molecule type" value="Genomic_DNA"/>
</dbReference>
<name>A0ACB9BJC2_CICIN</name>
<keyword evidence="2" id="KW-1185">Reference proteome</keyword>
<comment type="caution">
    <text evidence="1">The sequence shown here is derived from an EMBL/GenBank/DDBJ whole genome shotgun (WGS) entry which is preliminary data.</text>
</comment>